<feature type="domain" description="Bacterial Ig-like" evidence="3">
    <location>
        <begin position="427"/>
        <end position="510"/>
    </location>
</feature>
<dbReference type="InterPro" id="IPR013783">
    <property type="entry name" value="Ig-like_fold"/>
</dbReference>
<keyword evidence="5" id="KW-1185">Reference proteome</keyword>
<sequence>MTPTRRATILLVAAAATTVAVAPAHAAPTRRNWSPPPPRPTRLTPAYPTRLTPADPTRLTPADPTRLTPADLPADPPASPTSADAARDRSSDGGTQPAAVTPSTAGSVVFIRADNVWIARPDGSAARRLTSNGTAATPYRYPSEDDAGTVVALRGNAITRLDQAGHVLASFAVPTPGLGVDFASVSPDGSTVAYSWLGAYTDCSFTPCHTFFEHSLAYTSAARSHPISGGPGDVQWASWVTNRRVVVGGPNEDIRYTDLGATNSSEWYTDCNYSGSTCASDPSAEFWNLFPAVSRQGDRYASVIVNLDNNGGGPRQTFLNVLNTANFGTADPPAAPTARCVVNGIATPGDWPASTDATVQTPSWSPDGRSLVTAFENAAHQWQVWRVDVGTDVTDCDSYAGGPILTDATQPRWGKAALRMPTTTTLSVSSAAPVYQHTLTLSARVNTTAATGSVRFREGSKVLATVAVQAGRATFRTTRLGAGPHSLNAVYLGSGALYGSTSRATVVTVQPTTPPRGWKFHRVTSTRLIATRLAARRAVDVRAARRSPVPSTAKGVLLRLVLSHGTATTRVYVCPRPRTGSGITPRSCWPHAIRARHTGSWYGISRIGRRYDVRLWNRTGRISARLYVYGYYT</sequence>
<proteinExistence type="predicted"/>
<dbReference type="RefSeq" id="WP_269442924.1">
    <property type="nucleotide sequence ID" value="NZ_CP097463.1"/>
</dbReference>
<feature type="chain" id="PRO_5047194763" evidence="2">
    <location>
        <begin position="27"/>
        <end position="633"/>
    </location>
</feature>
<reference evidence="4" key="1">
    <citation type="submission" date="2022-05" db="EMBL/GenBank/DDBJ databases">
        <title>Jatrophihabitans sp. SB3-54 whole genome sequence.</title>
        <authorList>
            <person name="Suh M.K."/>
            <person name="Eom M.K."/>
            <person name="Kim J.S."/>
            <person name="Kim H.S."/>
            <person name="Do H.E."/>
            <person name="Shin Y.K."/>
            <person name="Lee J.-S."/>
        </authorList>
    </citation>
    <scope>NUCLEOTIDE SEQUENCE</scope>
    <source>
        <strain evidence="4">SB3-54</strain>
    </source>
</reference>
<dbReference type="SUPFAM" id="SSF82171">
    <property type="entry name" value="DPP6 N-terminal domain-like"/>
    <property type="match status" value="1"/>
</dbReference>
<evidence type="ECO:0000256" key="2">
    <source>
        <dbReference type="SAM" id="SignalP"/>
    </source>
</evidence>
<feature type="compositionally biased region" description="Low complexity" evidence="1">
    <location>
        <begin position="21"/>
        <end position="33"/>
    </location>
</feature>
<dbReference type="EMBL" id="CP097463">
    <property type="protein sequence ID" value="WAX56392.1"/>
    <property type="molecule type" value="Genomic_DNA"/>
</dbReference>
<gene>
    <name evidence="4" type="ORF">M6B22_17900</name>
</gene>
<evidence type="ECO:0000313" key="4">
    <source>
        <dbReference type="EMBL" id="WAX56392.1"/>
    </source>
</evidence>
<evidence type="ECO:0000259" key="3">
    <source>
        <dbReference type="Pfam" id="PF16640"/>
    </source>
</evidence>
<feature type="region of interest" description="Disordered" evidence="1">
    <location>
        <begin position="21"/>
        <end position="102"/>
    </location>
</feature>
<name>A0ABY7JYI0_9ACTN</name>
<organism evidence="4 5">
    <name type="scientific">Jatrophihabitans cynanchi</name>
    <dbReference type="NCBI Taxonomy" id="2944128"/>
    <lineage>
        <taxon>Bacteria</taxon>
        <taxon>Bacillati</taxon>
        <taxon>Actinomycetota</taxon>
        <taxon>Actinomycetes</taxon>
        <taxon>Jatrophihabitantales</taxon>
        <taxon>Jatrophihabitantaceae</taxon>
        <taxon>Jatrophihabitans</taxon>
    </lineage>
</organism>
<evidence type="ECO:0000256" key="1">
    <source>
        <dbReference type="SAM" id="MobiDB-lite"/>
    </source>
</evidence>
<dbReference type="InterPro" id="IPR011659">
    <property type="entry name" value="WD40"/>
</dbReference>
<dbReference type="Proteomes" id="UP001164693">
    <property type="component" value="Chromosome"/>
</dbReference>
<feature type="signal peptide" evidence="2">
    <location>
        <begin position="1"/>
        <end position="26"/>
    </location>
</feature>
<feature type="compositionally biased region" description="Low complexity" evidence="1">
    <location>
        <begin position="41"/>
        <end position="53"/>
    </location>
</feature>
<evidence type="ECO:0000313" key="5">
    <source>
        <dbReference type="Proteomes" id="UP001164693"/>
    </source>
</evidence>
<dbReference type="Pfam" id="PF07676">
    <property type="entry name" value="PD40"/>
    <property type="match status" value="1"/>
</dbReference>
<protein>
    <submittedName>
        <fullName evidence="4">Ig-like domain-containing protein</fullName>
    </submittedName>
</protein>
<dbReference type="InterPro" id="IPR006311">
    <property type="entry name" value="TAT_signal"/>
</dbReference>
<dbReference type="InterPro" id="IPR032109">
    <property type="entry name" value="Big_3_5"/>
</dbReference>
<accession>A0ABY7JYI0</accession>
<dbReference type="Gene3D" id="2.60.40.10">
    <property type="entry name" value="Immunoglobulins"/>
    <property type="match status" value="1"/>
</dbReference>
<dbReference type="PROSITE" id="PS51318">
    <property type="entry name" value="TAT"/>
    <property type="match status" value="1"/>
</dbReference>
<keyword evidence="2" id="KW-0732">Signal</keyword>
<dbReference type="Pfam" id="PF16640">
    <property type="entry name" value="Big_3_5"/>
    <property type="match status" value="1"/>
</dbReference>